<dbReference type="PANTHER" id="PTHR13563:SF13">
    <property type="entry name" value="TRNA METHYLTRANSFERASE 10 HOMOLOG A"/>
    <property type="match status" value="1"/>
</dbReference>
<feature type="domain" description="SAM-dependent MTase TRM10-type" evidence="10">
    <location>
        <begin position="118"/>
        <end position="401"/>
    </location>
</feature>
<dbReference type="OrthoDB" id="278300at2759"/>
<evidence type="ECO:0000259" key="10">
    <source>
        <dbReference type="PROSITE" id="PS51675"/>
    </source>
</evidence>
<keyword evidence="5" id="KW-0949">S-adenosyl-L-methionine</keyword>
<dbReference type="GO" id="GO:0005634">
    <property type="term" value="C:nucleus"/>
    <property type="evidence" value="ECO:0007669"/>
    <property type="project" value="TreeGrafter"/>
</dbReference>
<feature type="region of interest" description="Disordered" evidence="9">
    <location>
        <begin position="285"/>
        <end position="304"/>
    </location>
</feature>
<feature type="compositionally biased region" description="Basic and acidic residues" evidence="9">
    <location>
        <begin position="451"/>
        <end position="462"/>
    </location>
</feature>
<evidence type="ECO:0000256" key="1">
    <source>
        <dbReference type="ARBA" id="ARBA00012797"/>
    </source>
</evidence>
<feature type="region of interest" description="Disordered" evidence="9">
    <location>
        <begin position="401"/>
        <end position="478"/>
    </location>
</feature>
<dbReference type="EMBL" id="FJOG01000010">
    <property type="protein sequence ID" value="CZR57481.1"/>
    <property type="molecule type" value="Genomic_DNA"/>
</dbReference>
<dbReference type="InterPro" id="IPR028564">
    <property type="entry name" value="MT_TRM10-typ"/>
</dbReference>
<dbReference type="Proteomes" id="UP000184330">
    <property type="component" value="Unassembled WGS sequence"/>
</dbReference>
<keyword evidence="3 11" id="KW-0489">Methyltransferase</keyword>
<comment type="catalytic activity">
    <reaction evidence="8">
        <text>guanosine(9) in tRNA + S-adenosyl-L-methionine = N(1)-methylguanosine(9) in tRNA + S-adenosyl-L-homocysteine + H(+)</text>
        <dbReference type="Rhea" id="RHEA:43156"/>
        <dbReference type="Rhea" id="RHEA-COMP:10367"/>
        <dbReference type="Rhea" id="RHEA-COMP:10368"/>
        <dbReference type="ChEBI" id="CHEBI:15378"/>
        <dbReference type="ChEBI" id="CHEBI:57856"/>
        <dbReference type="ChEBI" id="CHEBI:59789"/>
        <dbReference type="ChEBI" id="CHEBI:73542"/>
        <dbReference type="ChEBI" id="CHEBI:74269"/>
        <dbReference type="EC" id="2.1.1.221"/>
    </reaction>
</comment>
<evidence type="ECO:0000256" key="5">
    <source>
        <dbReference type="ARBA" id="ARBA00022691"/>
    </source>
</evidence>
<feature type="compositionally biased region" description="Low complexity" evidence="9">
    <location>
        <begin position="251"/>
        <end position="265"/>
    </location>
</feature>
<feature type="region of interest" description="Disordered" evidence="9">
    <location>
        <begin position="238"/>
        <end position="266"/>
    </location>
</feature>
<feature type="compositionally biased region" description="Basic and acidic residues" evidence="9">
    <location>
        <begin position="71"/>
        <end position="82"/>
    </location>
</feature>
<feature type="compositionally biased region" description="Acidic residues" evidence="9">
    <location>
        <begin position="432"/>
        <end position="450"/>
    </location>
</feature>
<dbReference type="GO" id="GO:0002939">
    <property type="term" value="P:tRNA N1-guanine methylation"/>
    <property type="evidence" value="ECO:0007669"/>
    <property type="project" value="TreeGrafter"/>
</dbReference>
<evidence type="ECO:0000256" key="4">
    <source>
        <dbReference type="ARBA" id="ARBA00022679"/>
    </source>
</evidence>
<feature type="compositionally biased region" description="Basic and acidic residues" evidence="9">
    <location>
        <begin position="401"/>
        <end position="412"/>
    </location>
</feature>
<name>A0A1L7WXH8_9HELO</name>
<feature type="compositionally biased region" description="Basic residues" evidence="9">
    <location>
        <begin position="83"/>
        <end position="97"/>
    </location>
</feature>
<dbReference type="EC" id="2.1.1.221" evidence="1"/>
<evidence type="ECO:0000256" key="2">
    <source>
        <dbReference type="ARBA" id="ARBA00020451"/>
    </source>
</evidence>
<keyword evidence="4 11" id="KW-0808">Transferase</keyword>
<evidence type="ECO:0000256" key="9">
    <source>
        <dbReference type="SAM" id="MobiDB-lite"/>
    </source>
</evidence>
<dbReference type="InterPro" id="IPR038459">
    <property type="entry name" value="MT_TRM10-typ_sf"/>
</dbReference>
<sequence length="495" mass="54677">MAESEERPSKIRKMNPSEDTFKDFPEAELSQASPEGSGSRENQIPEVTQEDQPQTADGGPPLSKNARKKLERAARWEAGKDYRRLKRREKHKEKKARKAEAREEAEAAGIPVPEPEVEKKTWRRPVQVPVSLIIDCNFDQLMTESELISLSTQLTRSYSENRKNPFRSHLAISSWGGRIKERFETVLTRNHESWKGVTFYEEDFVGAAEKLDGIMRSPAGGKLVGALAGQYEDEAAEVPTANDQPRFKPSATAELAGPPEAAEAGSFEQPAYVVPEIEEPALAPPEESIAPSSDASITDSKPPSIIYLTSDSDDTLTDLEPNTSYIIGGIVDKNRHKGICYRRACERDIRTAKLPIGEYLEMGSRKVLAVNHVVEIMLKWLECGDWGKAFLRVIPERKGAKLRGSEGDGEKVRGKREKKGRGRNGERKGEQEENEGSEDDEGGAEDDVEMKDDASEAAEAERPVPPIPEDNLESNAEAGIAEAAKLGADEVAIET</sequence>
<protein>
    <recommendedName>
        <fullName evidence="2">tRNA (guanine(9)-N1)-methyltransferase</fullName>
        <ecNumber evidence="1">2.1.1.221</ecNumber>
    </recommendedName>
    <alternativeName>
        <fullName evidence="7">tRNA methyltransferase 10</fullName>
    </alternativeName>
    <alternativeName>
        <fullName evidence="6">tRNA(m1G9)-methyltransferase</fullName>
    </alternativeName>
</protein>
<feature type="compositionally biased region" description="Low complexity" evidence="9">
    <location>
        <begin position="285"/>
        <end position="297"/>
    </location>
</feature>
<dbReference type="GO" id="GO:0000049">
    <property type="term" value="F:tRNA binding"/>
    <property type="evidence" value="ECO:0007669"/>
    <property type="project" value="TreeGrafter"/>
</dbReference>
<evidence type="ECO:0000256" key="3">
    <source>
        <dbReference type="ARBA" id="ARBA00022603"/>
    </source>
</evidence>
<evidence type="ECO:0000256" key="6">
    <source>
        <dbReference type="ARBA" id="ARBA00031792"/>
    </source>
</evidence>
<evidence type="ECO:0000313" key="12">
    <source>
        <dbReference type="Proteomes" id="UP000184330"/>
    </source>
</evidence>
<proteinExistence type="predicted"/>
<feature type="compositionally biased region" description="Basic and acidic residues" evidence="9">
    <location>
        <begin position="1"/>
        <end position="25"/>
    </location>
</feature>
<dbReference type="InterPro" id="IPR007356">
    <property type="entry name" value="tRNA_m1G_MeTrfase_euk"/>
</dbReference>
<feature type="compositionally biased region" description="Basic residues" evidence="9">
    <location>
        <begin position="413"/>
        <end position="422"/>
    </location>
</feature>
<feature type="region of interest" description="Disordered" evidence="9">
    <location>
        <begin position="1"/>
        <end position="109"/>
    </location>
</feature>
<evidence type="ECO:0000256" key="8">
    <source>
        <dbReference type="ARBA" id="ARBA00048434"/>
    </source>
</evidence>
<dbReference type="Gene3D" id="3.40.1280.30">
    <property type="match status" value="1"/>
</dbReference>
<dbReference type="GO" id="GO:0052905">
    <property type="term" value="F:tRNA (guanosine(9)-N1)-methyltransferase activity"/>
    <property type="evidence" value="ECO:0007669"/>
    <property type="project" value="UniProtKB-EC"/>
</dbReference>
<keyword evidence="12" id="KW-1185">Reference proteome</keyword>
<dbReference type="PANTHER" id="PTHR13563">
    <property type="entry name" value="TRNA (GUANINE-9-) METHYLTRANSFERASE"/>
    <property type="match status" value="1"/>
</dbReference>
<organism evidence="11 12">
    <name type="scientific">Phialocephala subalpina</name>
    <dbReference type="NCBI Taxonomy" id="576137"/>
    <lineage>
        <taxon>Eukaryota</taxon>
        <taxon>Fungi</taxon>
        <taxon>Dikarya</taxon>
        <taxon>Ascomycota</taxon>
        <taxon>Pezizomycotina</taxon>
        <taxon>Leotiomycetes</taxon>
        <taxon>Helotiales</taxon>
        <taxon>Mollisiaceae</taxon>
        <taxon>Phialocephala</taxon>
        <taxon>Phialocephala fortinii species complex</taxon>
    </lineage>
</organism>
<dbReference type="AlphaFoldDB" id="A0A1L7WXH8"/>
<gene>
    <name evidence="11" type="ORF">PAC_07370</name>
</gene>
<feature type="compositionally biased region" description="Polar residues" evidence="9">
    <location>
        <begin position="30"/>
        <end position="55"/>
    </location>
</feature>
<evidence type="ECO:0000256" key="7">
    <source>
        <dbReference type="ARBA" id="ARBA00032166"/>
    </source>
</evidence>
<dbReference type="PROSITE" id="PS51675">
    <property type="entry name" value="SAM_MT_TRM10"/>
    <property type="match status" value="1"/>
</dbReference>
<evidence type="ECO:0000313" key="11">
    <source>
        <dbReference type="EMBL" id="CZR57481.1"/>
    </source>
</evidence>
<dbReference type="CDD" id="cd18089">
    <property type="entry name" value="SPOUT_Trm10-like"/>
    <property type="match status" value="1"/>
</dbReference>
<reference evidence="11 12" key="1">
    <citation type="submission" date="2016-03" db="EMBL/GenBank/DDBJ databases">
        <authorList>
            <person name="Ploux O."/>
        </authorList>
    </citation>
    <scope>NUCLEOTIDE SEQUENCE [LARGE SCALE GENOMIC DNA]</scope>
    <source>
        <strain evidence="11 12">UAMH 11012</strain>
    </source>
</reference>
<accession>A0A1L7WXH8</accession>
<dbReference type="STRING" id="576137.A0A1L7WXH8"/>